<comment type="caution">
    <text evidence="6">The sequence shown here is derived from an EMBL/GenBank/DDBJ whole genome shotgun (WGS) entry which is preliminary data.</text>
</comment>
<evidence type="ECO:0000313" key="7">
    <source>
        <dbReference type="Proteomes" id="UP000306635"/>
    </source>
</evidence>
<evidence type="ECO:0000313" key="6">
    <source>
        <dbReference type="EMBL" id="TLX71315.1"/>
    </source>
</evidence>
<evidence type="ECO:0000256" key="1">
    <source>
        <dbReference type="ARBA" id="ARBA00009437"/>
    </source>
</evidence>
<dbReference type="InterPro" id="IPR036390">
    <property type="entry name" value="WH_DNA-bd_sf"/>
</dbReference>
<dbReference type="Gene3D" id="1.10.10.10">
    <property type="entry name" value="Winged helix-like DNA-binding domain superfamily/Winged helix DNA-binding domain"/>
    <property type="match status" value="1"/>
</dbReference>
<sequence length="317" mass="35314">MDKLRSMEVFMTVVDRGSLSAAAAALSLSPSMVSTHLSNLETDLGVRLLNRTTRRLSLTDEGAVYYSHCQHVHEEIASVESMLAGNHMQPRGRLRVDIPSTIAQCLIVPLLREFRRRYPDIQLDFSDSEQISNTVESQHDVMIRLGPLGDSGMIARQLGHTPLLTVASPGYLESRGTPQSPEELRQHDCISYMVERTGRMLPWTFERHGQRKILQLQSSLSITQGNTRVEAALNGLGIIQGMGFHLHGHLSTGALRQVLPDWSVLAPAIEVLYPRGRRESRKVHTFVDFLLEHYPAGREIRVPAPSRGESAKSGVLD</sequence>
<feature type="domain" description="HTH lysR-type" evidence="5">
    <location>
        <begin position="1"/>
        <end position="59"/>
    </location>
</feature>
<keyword evidence="4" id="KW-0804">Transcription</keyword>
<dbReference type="GO" id="GO:0003700">
    <property type="term" value="F:DNA-binding transcription factor activity"/>
    <property type="evidence" value="ECO:0007669"/>
    <property type="project" value="InterPro"/>
</dbReference>
<reference evidence="6 7" key="1">
    <citation type="submission" date="2019-04" db="EMBL/GenBank/DDBJ databases">
        <authorList>
            <person name="Li M."/>
        </authorList>
    </citation>
    <scope>NUCLEOTIDE SEQUENCE [LARGE SCALE GENOMIC DNA]</scope>
    <source>
        <strain evidence="6 7">LAM1902</strain>
    </source>
</reference>
<dbReference type="AlphaFoldDB" id="A0A5R9QPE8"/>
<dbReference type="InterPro" id="IPR000847">
    <property type="entry name" value="LysR_HTH_N"/>
</dbReference>
<dbReference type="Proteomes" id="UP000306635">
    <property type="component" value="Unassembled WGS sequence"/>
</dbReference>
<gene>
    <name evidence="6" type="ORF">FAS41_25385</name>
</gene>
<dbReference type="SUPFAM" id="SSF46785">
    <property type="entry name" value="Winged helix' DNA-binding domain"/>
    <property type="match status" value="1"/>
</dbReference>
<dbReference type="InterPro" id="IPR005119">
    <property type="entry name" value="LysR_subst-bd"/>
</dbReference>
<dbReference type="InterPro" id="IPR058163">
    <property type="entry name" value="LysR-type_TF_proteobact-type"/>
</dbReference>
<keyword evidence="3" id="KW-0238">DNA-binding</keyword>
<name>A0A5R9QPE8_9PSED</name>
<protein>
    <submittedName>
        <fullName evidence="6">LysR family transcriptional regulator</fullName>
    </submittedName>
</protein>
<proteinExistence type="inferred from homology"/>
<keyword evidence="2" id="KW-0805">Transcription regulation</keyword>
<evidence type="ECO:0000259" key="5">
    <source>
        <dbReference type="PROSITE" id="PS50931"/>
    </source>
</evidence>
<dbReference type="GO" id="GO:0006351">
    <property type="term" value="P:DNA-templated transcription"/>
    <property type="evidence" value="ECO:0007669"/>
    <property type="project" value="TreeGrafter"/>
</dbReference>
<evidence type="ECO:0000256" key="4">
    <source>
        <dbReference type="ARBA" id="ARBA00023163"/>
    </source>
</evidence>
<dbReference type="Pfam" id="PF03466">
    <property type="entry name" value="LysR_substrate"/>
    <property type="match status" value="1"/>
</dbReference>
<dbReference type="FunFam" id="1.10.10.10:FF:000001">
    <property type="entry name" value="LysR family transcriptional regulator"/>
    <property type="match status" value="1"/>
</dbReference>
<organism evidence="6 7">
    <name type="scientific">Pseudomonas nicosulfuronedens</name>
    <dbReference type="NCBI Taxonomy" id="2571105"/>
    <lineage>
        <taxon>Bacteria</taxon>
        <taxon>Pseudomonadati</taxon>
        <taxon>Pseudomonadota</taxon>
        <taxon>Gammaproteobacteria</taxon>
        <taxon>Pseudomonadales</taxon>
        <taxon>Pseudomonadaceae</taxon>
        <taxon>Pseudomonas</taxon>
    </lineage>
</organism>
<keyword evidence="7" id="KW-1185">Reference proteome</keyword>
<dbReference type="InterPro" id="IPR036388">
    <property type="entry name" value="WH-like_DNA-bd_sf"/>
</dbReference>
<dbReference type="SUPFAM" id="SSF53850">
    <property type="entry name" value="Periplasmic binding protein-like II"/>
    <property type="match status" value="1"/>
</dbReference>
<dbReference type="PANTHER" id="PTHR30537:SF72">
    <property type="entry name" value="LYSR FAMILY TRANSCRIPTIONAL REGULATOR"/>
    <property type="match status" value="1"/>
</dbReference>
<evidence type="ECO:0000256" key="2">
    <source>
        <dbReference type="ARBA" id="ARBA00023015"/>
    </source>
</evidence>
<dbReference type="PANTHER" id="PTHR30537">
    <property type="entry name" value="HTH-TYPE TRANSCRIPTIONAL REGULATOR"/>
    <property type="match status" value="1"/>
</dbReference>
<accession>A0A5R9QPE8</accession>
<dbReference type="Pfam" id="PF00126">
    <property type="entry name" value="HTH_1"/>
    <property type="match status" value="1"/>
</dbReference>
<evidence type="ECO:0000256" key="3">
    <source>
        <dbReference type="ARBA" id="ARBA00023125"/>
    </source>
</evidence>
<comment type="similarity">
    <text evidence="1">Belongs to the LysR transcriptional regulatory family.</text>
</comment>
<dbReference type="GeneID" id="300409002"/>
<dbReference type="OrthoDB" id="9813056at2"/>
<dbReference type="GO" id="GO:0043565">
    <property type="term" value="F:sequence-specific DNA binding"/>
    <property type="evidence" value="ECO:0007669"/>
    <property type="project" value="TreeGrafter"/>
</dbReference>
<dbReference type="EMBL" id="SWDV01000041">
    <property type="protein sequence ID" value="TLX71315.1"/>
    <property type="molecule type" value="Genomic_DNA"/>
</dbReference>
<dbReference type="RefSeq" id="WP_138526116.1">
    <property type="nucleotide sequence ID" value="NZ_SWDV01000041.1"/>
</dbReference>
<dbReference type="Gene3D" id="3.40.190.290">
    <property type="match status" value="1"/>
</dbReference>
<dbReference type="PROSITE" id="PS50931">
    <property type="entry name" value="HTH_LYSR"/>
    <property type="match status" value="1"/>
</dbReference>